<protein>
    <submittedName>
        <fullName evidence="4">Zn-dependent hydrolase</fullName>
    </submittedName>
</protein>
<evidence type="ECO:0000256" key="2">
    <source>
        <dbReference type="ARBA" id="ARBA00022801"/>
    </source>
</evidence>
<feature type="binding site" evidence="3">
    <location>
        <position position="96"/>
    </location>
    <ligand>
        <name>Zn(2+)</name>
        <dbReference type="ChEBI" id="CHEBI:29105"/>
        <label>2</label>
    </ligand>
</feature>
<evidence type="ECO:0000313" key="4">
    <source>
        <dbReference type="EMBL" id="MBO1803984.1"/>
    </source>
</evidence>
<evidence type="ECO:0000313" key="5">
    <source>
        <dbReference type="Proteomes" id="UP000664398"/>
    </source>
</evidence>
<keyword evidence="3" id="KW-0479">Metal-binding</keyword>
<name>A0A939LSH0_9MICO</name>
<keyword evidence="5" id="KW-1185">Reference proteome</keyword>
<keyword evidence="2 4" id="KW-0378">Hydrolase</keyword>
<dbReference type="EMBL" id="JAGDYL010000001">
    <property type="protein sequence ID" value="MBO1803984.1"/>
    <property type="molecule type" value="Genomic_DNA"/>
</dbReference>
<dbReference type="InterPro" id="IPR002933">
    <property type="entry name" value="Peptidase_M20"/>
</dbReference>
<sequence length="418" mass="43999">MGIAGEDGTGAELPGLLERFSEIGRKNGTGIERLALSDLDATARGELQALWAERGLHVYRDRIGNQFGLVQPLDSAKPLVLVGSHLDSQPDGGRFDGQVGVLGALAVVCGMRDRGLIPSGVNVGAVNWTNEEGARFQPSVMGSSVFAGVLSLDAALASSDTREVRVADELERLSLAGDAELAGRVAGYAELHVEQGPRLEEEGVDIGVVDGTWAAYKADVVARGVQTHTGPTPMAKRIDALYGAARAIAAVHELGLARTDGRLHTAVAWMRITPNSPNATPSAVEFKVELRGPDEELLARTRDELLGLLGGITAESGVAFEVGVWSERRAESFDAALADEVERSVRELRLSTKRMPTIAGHDAVVMNAAGVPTTLLFVPSHDGITHNAAEFTSDVDLVNGEAALAAAVQRLCARVLAA</sequence>
<comment type="similarity">
    <text evidence="1">Belongs to the peptidase M20 family.</text>
</comment>
<dbReference type="PANTHER" id="PTHR32494">
    <property type="entry name" value="ALLANTOATE DEIMINASE-RELATED"/>
    <property type="match status" value="1"/>
</dbReference>
<dbReference type="RefSeq" id="WP_208044458.1">
    <property type="nucleotide sequence ID" value="NZ_JAGDYL010000001.1"/>
</dbReference>
<dbReference type="InterPro" id="IPR010158">
    <property type="entry name" value="Amidase_Cbmase"/>
</dbReference>
<gene>
    <name evidence="4" type="ORF">J4H91_01435</name>
</gene>
<dbReference type="GO" id="GO:0046872">
    <property type="term" value="F:metal ion binding"/>
    <property type="evidence" value="ECO:0007669"/>
    <property type="project" value="UniProtKB-KW"/>
</dbReference>
<feature type="binding site" evidence="3">
    <location>
        <position position="132"/>
    </location>
    <ligand>
        <name>Zn(2+)</name>
        <dbReference type="ChEBI" id="CHEBI:29105"/>
        <label>2</label>
    </ligand>
</feature>
<dbReference type="Proteomes" id="UP000664398">
    <property type="component" value="Unassembled WGS sequence"/>
</dbReference>
<evidence type="ECO:0000256" key="1">
    <source>
        <dbReference type="ARBA" id="ARBA00006153"/>
    </source>
</evidence>
<dbReference type="PIRSF" id="PIRSF001235">
    <property type="entry name" value="Amidase_carbamoylase"/>
    <property type="match status" value="1"/>
</dbReference>
<dbReference type="SUPFAM" id="SSF53187">
    <property type="entry name" value="Zn-dependent exopeptidases"/>
    <property type="match status" value="1"/>
</dbReference>
<dbReference type="CDD" id="cd03884">
    <property type="entry name" value="M20_bAS"/>
    <property type="match status" value="1"/>
</dbReference>
<reference evidence="4" key="1">
    <citation type="submission" date="2021-03" db="EMBL/GenBank/DDBJ databases">
        <title>Leucobacter chromiisoli sp. nov., isolated from chromium-containing soil of chemical plant.</title>
        <authorList>
            <person name="Xu Z."/>
        </authorList>
    </citation>
    <scope>NUCLEOTIDE SEQUENCE</scope>
    <source>
        <strain evidence="4">A2</strain>
    </source>
</reference>
<comment type="cofactor">
    <cofactor evidence="3">
        <name>Zn(2+)</name>
        <dbReference type="ChEBI" id="CHEBI:29105"/>
    </cofactor>
    <text evidence="3">Binds 2 Zn(2+) ions per subunit.</text>
</comment>
<dbReference type="AlphaFoldDB" id="A0A939LSH0"/>
<evidence type="ECO:0000256" key="3">
    <source>
        <dbReference type="PIRSR" id="PIRSR001235-1"/>
    </source>
</evidence>
<feature type="binding site" evidence="3">
    <location>
        <position position="386"/>
    </location>
    <ligand>
        <name>Zn(2+)</name>
        <dbReference type="ChEBI" id="CHEBI:29105"/>
        <label>2</label>
    </ligand>
</feature>
<organism evidence="4 5">
    <name type="scientific">Leucobacter ruminantium</name>
    <dbReference type="NCBI Taxonomy" id="1289170"/>
    <lineage>
        <taxon>Bacteria</taxon>
        <taxon>Bacillati</taxon>
        <taxon>Actinomycetota</taxon>
        <taxon>Actinomycetes</taxon>
        <taxon>Micrococcales</taxon>
        <taxon>Microbacteriaceae</taxon>
        <taxon>Leucobacter</taxon>
    </lineage>
</organism>
<feature type="binding site" evidence="3">
    <location>
        <position position="85"/>
    </location>
    <ligand>
        <name>Zn(2+)</name>
        <dbReference type="ChEBI" id="CHEBI:29105"/>
        <label>1</label>
    </ligand>
</feature>
<accession>A0A939LSH0</accession>
<dbReference type="PANTHER" id="PTHR32494:SF5">
    <property type="entry name" value="ALLANTOATE AMIDOHYDROLASE"/>
    <property type="match status" value="1"/>
</dbReference>
<dbReference type="NCBIfam" id="TIGR01879">
    <property type="entry name" value="hydantase"/>
    <property type="match status" value="1"/>
</dbReference>
<dbReference type="Pfam" id="PF01546">
    <property type="entry name" value="Peptidase_M20"/>
    <property type="match status" value="1"/>
</dbReference>
<dbReference type="InterPro" id="IPR036264">
    <property type="entry name" value="Bact_exopeptidase_dim_dom"/>
</dbReference>
<dbReference type="SUPFAM" id="SSF55031">
    <property type="entry name" value="Bacterial exopeptidase dimerisation domain"/>
    <property type="match status" value="1"/>
</dbReference>
<feature type="binding site" evidence="3">
    <location>
        <position position="96"/>
    </location>
    <ligand>
        <name>Zn(2+)</name>
        <dbReference type="ChEBI" id="CHEBI:29105"/>
        <label>1</label>
    </ligand>
</feature>
<comment type="caution">
    <text evidence="4">The sequence shown here is derived from an EMBL/GenBank/DDBJ whole genome shotgun (WGS) entry which is preliminary data.</text>
</comment>
<keyword evidence="3" id="KW-0862">Zinc</keyword>
<dbReference type="Gene3D" id="3.40.630.10">
    <property type="entry name" value="Zn peptidases"/>
    <property type="match status" value="1"/>
</dbReference>
<dbReference type="Gene3D" id="3.30.70.360">
    <property type="match status" value="1"/>
</dbReference>
<dbReference type="GO" id="GO:0016813">
    <property type="term" value="F:hydrolase activity, acting on carbon-nitrogen (but not peptide) bonds, in linear amidines"/>
    <property type="evidence" value="ECO:0007669"/>
    <property type="project" value="InterPro"/>
</dbReference>
<proteinExistence type="inferred from homology"/>
<feature type="binding site" evidence="3">
    <location>
        <position position="192"/>
    </location>
    <ligand>
        <name>Zn(2+)</name>
        <dbReference type="ChEBI" id="CHEBI:29105"/>
        <label>1</label>
    </ligand>
</feature>